<dbReference type="InParanoid" id="A0A098E0E3"/>
<accession>A0A0E0SKW4</accession>
<dbReference type="EnsemblFungi" id="CEF87077">
    <property type="protein sequence ID" value="CEF87077"/>
    <property type="gene ID" value="FGRRES_15620"/>
</dbReference>
<name>A0A098E0E3_GIBZE</name>
<sequence length="88" mass="9748">MIQLRHPRGPVTGSRATHGRVTKKRQLSAIDISFEKRRADCGGGVTRVDLAESNEGVHHDCDRGSRLVIRMKFCPFGGHRVSGIDPKK</sequence>
<evidence type="ECO:0000313" key="4">
    <source>
        <dbReference type="Proteomes" id="UP000070720"/>
    </source>
</evidence>
<reference evidence="2 4" key="3">
    <citation type="journal article" date="2015" name="BMC Genomics">
        <title>The completed genome sequence of the pathogenic ascomycete fungus Fusarium graminearum.</title>
        <authorList>
            <person name="King R."/>
            <person name="Urban M."/>
            <person name="Hammond-Kosack M.C."/>
            <person name="Hassani-Pak K."/>
            <person name="Hammond-Kosack K.E."/>
        </authorList>
    </citation>
    <scope>NUCLEOTIDE SEQUENCE [LARGE SCALE GENOMIC DNA]</scope>
    <source>
        <strain evidence="4">ATCC MYA-4620 / CBS 123657 / FGSC 9075 / NRRL 31084 / PH-1</strain>
        <strain evidence="2">PH-1</strain>
    </source>
</reference>
<keyword evidence="4" id="KW-1185">Reference proteome</keyword>
<proteinExistence type="predicted"/>
<gene>
    <name evidence="2" type="ORF">FGRAMPH1_01T20395</name>
</gene>
<evidence type="ECO:0000256" key="1">
    <source>
        <dbReference type="SAM" id="MobiDB-lite"/>
    </source>
</evidence>
<evidence type="ECO:0000313" key="2">
    <source>
        <dbReference type="EMBL" id="CEF87077.1"/>
    </source>
</evidence>
<protein>
    <submittedName>
        <fullName evidence="2">Chromosome 3, complete genome</fullName>
    </submittedName>
</protein>
<dbReference type="EMBL" id="HG970334">
    <property type="protein sequence ID" value="CEF87077.1"/>
    <property type="molecule type" value="Genomic_DNA"/>
</dbReference>
<accession>A0A098E0E3</accession>
<reference evidence="3 4" key="2">
    <citation type="journal article" date="2010" name="Nature">
        <title>Comparative genomics reveals mobile pathogenicity chromosomes in Fusarium.</title>
        <authorList>
            <person name="Ma L.J."/>
            <person name="van der Does H.C."/>
            <person name="Borkovich K.A."/>
            <person name="Coleman J.J."/>
            <person name="Daboussi M.J."/>
            <person name="Di Pietro A."/>
            <person name="Dufresne M."/>
            <person name="Freitag M."/>
            <person name="Grabherr M."/>
            <person name="Henrissat B."/>
            <person name="Houterman P.M."/>
            <person name="Kang S."/>
            <person name="Shim W.B."/>
            <person name="Woloshuk C."/>
            <person name="Xie X."/>
            <person name="Xu J.R."/>
            <person name="Antoniw J."/>
            <person name="Baker S.E."/>
            <person name="Bluhm B.H."/>
            <person name="Breakspear A."/>
            <person name="Brown D.W."/>
            <person name="Butchko R.A."/>
            <person name="Chapman S."/>
            <person name="Coulson R."/>
            <person name="Coutinho P.M."/>
            <person name="Danchin E.G."/>
            <person name="Diener A."/>
            <person name="Gale L.R."/>
            <person name="Gardiner D.M."/>
            <person name="Goff S."/>
            <person name="Hammond-Kosack K.E."/>
            <person name="Hilburn K."/>
            <person name="Hua-Van A."/>
            <person name="Jonkers W."/>
            <person name="Kazan K."/>
            <person name="Kodira C.D."/>
            <person name="Koehrsen M."/>
            <person name="Kumar L."/>
            <person name="Lee Y.H."/>
            <person name="Li L."/>
            <person name="Manners J.M."/>
            <person name="Miranda-Saavedra D."/>
            <person name="Mukherjee M."/>
            <person name="Park G."/>
            <person name="Park J."/>
            <person name="Park S.Y."/>
            <person name="Proctor R.H."/>
            <person name="Regev A."/>
            <person name="Ruiz-Roldan M.C."/>
            <person name="Sain D."/>
            <person name="Sakthikumar S."/>
            <person name="Sykes S."/>
            <person name="Schwartz D.C."/>
            <person name="Turgeon B.G."/>
            <person name="Wapinski I."/>
            <person name="Yoder O."/>
            <person name="Young S."/>
            <person name="Zeng Q."/>
            <person name="Zhou S."/>
            <person name="Galagan J."/>
            <person name="Cuomo C.A."/>
            <person name="Kistler H.C."/>
            <person name="Rep M."/>
        </authorList>
    </citation>
    <scope>GENOME REANNOTATION</scope>
    <source>
        <strain evidence="4">ATCC MYA-4620 / CBS 123657 / FGSC 9075 / NRRL 31084 / PH-1</strain>
        <strain evidence="3">PH-1 / ATCC MYA-4620 / FGSC 9075 / NRRL 31084</strain>
    </source>
</reference>
<dbReference type="Proteomes" id="UP000070720">
    <property type="component" value="Chromosome 3"/>
</dbReference>
<reference evidence="3" key="4">
    <citation type="submission" date="2017-01" db="UniProtKB">
        <authorList>
            <consortium name="EnsemblFungi"/>
        </authorList>
    </citation>
    <scope>IDENTIFICATION</scope>
    <source>
        <strain evidence="3">PH-1 / ATCC MYA-4620 / FGSC 9075 / NRRL 31084</strain>
    </source>
</reference>
<dbReference type="VEuPathDB" id="FungiDB:FGRAMPH1_01G20395"/>
<organism evidence="2 4">
    <name type="scientific">Gibberella zeae (strain ATCC MYA-4620 / CBS 123657 / FGSC 9075 / NRRL 31084 / PH-1)</name>
    <name type="common">Wheat head blight fungus</name>
    <name type="synonym">Fusarium graminearum</name>
    <dbReference type="NCBI Taxonomy" id="229533"/>
    <lineage>
        <taxon>Eukaryota</taxon>
        <taxon>Fungi</taxon>
        <taxon>Dikarya</taxon>
        <taxon>Ascomycota</taxon>
        <taxon>Pezizomycotina</taxon>
        <taxon>Sordariomycetes</taxon>
        <taxon>Hypocreomycetidae</taxon>
        <taxon>Hypocreales</taxon>
        <taxon>Nectriaceae</taxon>
        <taxon>Fusarium</taxon>
    </lineage>
</organism>
<reference evidence="3 4" key="1">
    <citation type="journal article" date="2007" name="Science">
        <title>The Fusarium graminearum genome reveals a link between localized polymorphism and pathogen specialization.</title>
        <authorList>
            <person name="Cuomo C.A."/>
            <person name="Gueldener U."/>
            <person name="Xu J.-R."/>
            <person name="Trail F."/>
            <person name="Turgeon B.G."/>
            <person name="Di Pietro A."/>
            <person name="Walton J.D."/>
            <person name="Ma L.-J."/>
            <person name="Baker S.E."/>
            <person name="Rep M."/>
            <person name="Adam G."/>
            <person name="Antoniw J."/>
            <person name="Baldwin T."/>
            <person name="Calvo S.E."/>
            <person name="Chang Y.-L."/>
            <person name="DeCaprio D."/>
            <person name="Gale L.R."/>
            <person name="Gnerre S."/>
            <person name="Goswami R.S."/>
            <person name="Hammond-Kosack K."/>
            <person name="Harris L.J."/>
            <person name="Hilburn K."/>
            <person name="Kennell J.C."/>
            <person name="Kroken S."/>
            <person name="Magnuson J.K."/>
            <person name="Mannhaupt G."/>
            <person name="Mauceli E.W."/>
            <person name="Mewes H.-W."/>
            <person name="Mitterbauer R."/>
            <person name="Muehlbauer G."/>
            <person name="Muensterkoetter M."/>
            <person name="Nelson D."/>
            <person name="O'Donnell K."/>
            <person name="Ouellet T."/>
            <person name="Qi W."/>
            <person name="Quesneville H."/>
            <person name="Roncero M.I.G."/>
            <person name="Seong K.-Y."/>
            <person name="Tetko I.V."/>
            <person name="Urban M."/>
            <person name="Waalwijk C."/>
            <person name="Ward T.J."/>
            <person name="Yao J."/>
            <person name="Birren B.W."/>
            <person name="Kistler H.C."/>
        </authorList>
    </citation>
    <scope>NUCLEOTIDE SEQUENCE [LARGE SCALE GENOMIC DNA]</scope>
    <source>
        <strain evidence="4">ATCC MYA-4620 / CBS 123657 / FGSC 9075 / NRRL 31084 / PH-1</strain>
        <strain evidence="3">PH-1 / ATCC MYA-4620 / FGSC 9075 / NRRL 31084</strain>
    </source>
</reference>
<evidence type="ECO:0000313" key="3">
    <source>
        <dbReference type="EnsemblFungi" id="CEF87077"/>
    </source>
</evidence>
<feature type="region of interest" description="Disordered" evidence="1">
    <location>
        <begin position="1"/>
        <end position="23"/>
    </location>
</feature>
<dbReference type="AlphaFoldDB" id="A0A098E0E3"/>